<reference evidence="2 3" key="1">
    <citation type="submission" date="2016-03" db="EMBL/GenBank/DDBJ databases">
        <title>Comparative genomics of Pseudogymnoascus destructans, the fungus causing white-nose syndrome of bats.</title>
        <authorList>
            <person name="Palmer J.M."/>
            <person name="Drees K.P."/>
            <person name="Foster J.T."/>
            <person name="Lindner D.L."/>
        </authorList>
    </citation>
    <scope>NUCLEOTIDE SEQUENCE [LARGE SCALE GENOMIC DNA]</scope>
    <source>
        <strain evidence="2 3">UAMH 10579</strain>
    </source>
</reference>
<evidence type="ECO:0000256" key="1">
    <source>
        <dbReference type="SAM" id="Coils"/>
    </source>
</evidence>
<dbReference type="Proteomes" id="UP000091956">
    <property type="component" value="Unassembled WGS sequence"/>
</dbReference>
<gene>
    <name evidence="2" type="ORF">VE01_03756</name>
</gene>
<proteinExistence type="predicted"/>
<sequence length="308" mass="35103">MSLPYILSTPTTPPPLNMKGHKSIEGKAFRFKARIDWPAAARSELGFCDSFFLHPVFVVRKLGHDRAEVVSLTSTRDDSVDPRNYLQIATPNWMKKQTGPKLNLVNTPGCVTQLPKTSWVRLDKCREVPLDILQQWMRDDGVQYMLRKESREKLYRFVRRAESGWIDDREEEQFGSPQFSLLEFGPSPFSSPQFTLPRTPPRTPSPFPIYEMPGDSFPEVGNRFPGWGGLNVVEGDPFLDPCHCKRPGAPMPMPTPKERKSLDVDELVKALRDLEGRVDQLHNALSLLQIVSQSGSRQNQRTEAWDIL</sequence>
<feature type="coiled-coil region" evidence="1">
    <location>
        <begin position="257"/>
        <end position="284"/>
    </location>
</feature>
<keyword evidence="1" id="KW-0175">Coiled coil</keyword>
<evidence type="ECO:0000313" key="2">
    <source>
        <dbReference type="EMBL" id="OBT98074.2"/>
    </source>
</evidence>
<organism evidence="2 3">
    <name type="scientific">Pseudogymnoascus verrucosus</name>
    <dbReference type="NCBI Taxonomy" id="342668"/>
    <lineage>
        <taxon>Eukaryota</taxon>
        <taxon>Fungi</taxon>
        <taxon>Dikarya</taxon>
        <taxon>Ascomycota</taxon>
        <taxon>Pezizomycotina</taxon>
        <taxon>Leotiomycetes</taxon>
        <taxon>Thelebolales</taxon>
        <taxon>Thelebolaceae</taxon>
        <taxon>Pseudogymnoascus</taxon>
    </lineage>
</organism>
<dbReference type="AlphaFoldDB" id="A0A1B8GQH8"/>
<protein>
    <submittedName>
        <fullName evidence="2">Uncharacterized protein</fullName>
    </submittedName>
</protein>
<accession>A0A1B8GQH8</accession>
<dbReference type="RefSeq" id="XP_018131807.2">
    <property type="nucleotide sequence ID" value="XM_018273240.2"/>
</dbReference>
<dbReference type="GeneID" id="28837142"/>
<dbReference type="EMBL" id="KV460218">
    <property type="protein sequence ID" value="OBT98074.2"/>
    <property type="molecule type" value="Genomic_DNA"/>
</dbReference>
<reference evidence="3" key="2">
    <citation type="journal article" date="2018" name="Nat. Commun.">
        <title>Extreme sensitivity to ultraviolet light in the fungal pathogen causing white-nose syndrome of bats.</title>
        <authorList>
            <person name="Palmer J.M."/>
            <person name="Drees K.P."/>
            <person name="Foster J.T."/>
            <person name="Lindner D.L."/>
        </authorList>
    </citation>
    <scope>NUCLEOTIDE SEQUENCE [LARGE SCALE GENOMIC DNA]</scope>
    <source>
        <strain evidence="3">UAMH 10579</strain>
    </source>
</reference>
<keyword evidence="3" id="KW-1185">Reference proteome</keyword>
<name>A0A1B8GQH8_9PEZI</name>
<evidence type="ECO:0000313" key="3">
    <source>
        <dbReference type="Proteomes" id="UP000091956"/>
    </source>
</evidence>